<comment type="caution">
    <text evidence="2">The sequence shown here is derived from an EMBL/GenBank/DDBJ whole genome shotgun (WGS) entry which is preliminary data.</text>
</comment>
<keyword evidence="1" id="KW-0732">Signal</keyword>
<keyword evidence="3" id="KW-1185">Reference proteome</keyword>
<organism evidence="2 3">
    <name type="scientific">Methylobacterium isbiliense</name>
    <dbReference type="NCBI Taxonomy" id="315478"/>
    <lineage>
        <taxon>Bacteria</taxon>
        <taxon>Pseudomonadati</taxon>
        <taxon>Pseudomonadota</taxon>
        <taxon>Alphaproteobacteria</taxon>
        <taxon>Hyphomicrobiales</taxon>
        <taxon>Methylobacteriaceae</taxon>
        <taxon>Methylobacterium</taxon>
    </lineage>
</organism>
<dbReference type="Proteomes" id="UP001055153">
    <property type="component" value="Unassembled WGS sequence"/>
</dbReference>
<protein>
    <submittedName>
        <fullName evidence="2">Uncharacterized protein</fullName>
    </submittedName>
</protein>
<reference evidence="2" key="2">
    <citation type="submission" date="2021-08" db="EMBL/GenBank/DDBJ databases">
        <authorList>
            <person name="Tani A."/>
            <person name="Ola A."/>
            <person name="Ogura Y."/>
            <person name="Katsura K."/>
            <person name="Hayashi T."/>
        </authorList>
    </citation>
    <scope>NUCLEOTIDE SEQUENCE</scope>
    <source>
        <strain evidence="2">DSM 17168</strain>
    </source>
</reference>
<evidence type="ECO:0000313" key="3">
    <source>
        <dbReference type="Proteomes" id="UP001055153"/>
    </source>
</evidence>
<gene>
    <name evidence="2" type="ORF">GMJLKIPL_4789</name>
</gene>
<dbReference type="EMBL" id="BPQQ01000061">
    <property type="protein sequence ID" value="GJE02840.1"/>
    <property type="molecule type" value="Genomic_DNA"/>
</dbReference>
<dbReference type="RefSeq" id="WP_238240068.1">
    <property type="nucleotide sequence ID" value="NZ_BPQQ01000061.1"/>
</dbReference>
<feature type="chain" id="PRO_5045434921" evidence="1">
    <location>
        <begin position="20"/>
        <end position="142"/>
    </location>
</feature>
<accession>A0ABQ4SM28</accession>
<name>A0ABQ4SM28_9HYPH</name>
<feature type="signal peptide" evidence="1">
    <location>
        <begin position="1"/>
        <end position="19"/>
    </location>
</feature>
<sequence>MAVVIVMIAAVFGASVAQAHEGHAHYHSAPAAAVQHTASAPVAVSAKAVQAVARTMTQAVVATPADRLLSAASPRAQVPGQRPCNGVCCSMGGACCVPGAMLPAAAAVLPLQTVATRLIATAEPFLAGVAREALPKPPRSLA</sequence>
<evidence type="ECO:0000313" key="2">
    <source>
        <dbReference type="EMBL" id="GJE02840.1"/>
    </source>
</evidence>
<proteinExistence type="predicted"/>
<evidence type="ECO:0000256" key="1">
    <source>
        <dbReference type="SAM" id="SignalP"/>
    </source>
</evidence>
<reference evidence="2" key="1">
    <citation type="journal article" date="2021" name="Front. Microbiol.">
        <title>Comprehensive Comparative Genomics and Phenotyping of Methylobacterium Species.</title>
        <authorList>
            <person name="Alessa O."/>
            <person name="Ogura Y."/>
            <person name="Fujitani Y."/>
            <person name="Takami H."/>
            <person name="Hayashi T."/>
            <person name="Sahin N."/>
            <person name="Tani A."/>
        </authorList>
    </citation>
    <scope>NUCLEOTIDE SEQUENCE</scope>
    <source>
        <strain evidence="2">DSM 17168</strain>
    </source>
</reference>